<proteinExistence type="predicted"/>
<reference evidence="2" key="1">
    <citation type="submission" date="2016-10" db="EMBL/GenBank/DDBJ databases">
        <authorList>
            <person name="Varghese N."/>
            <person name="Submissions S."/>
        </authorList>
    </citation>
    <scope>NUCLEOTIDE SEQUENCE [LARGE SCALE GENOMIC DNA]</scope>
    <source>
        <strain evidence="2">DSM 45405</strain>
    </source>
</reference>
<dbReference type="AlphaFoldDB" id="A0A1H6IZH1"/>
<protein>
    <submittedName>
        <fullName evidence="1">Uncharacterized protein</fullName>
    </submittedName>
</protein>
<sequence>MTLLKLPPQDARSQSMAALLGDIEAEIRFWAISKPILAARRLRKDRTRGVRLGDLADMHSHLANGADRTFPHDLSREARILARAAHSIGSECNLWANVVLPTD</sequence>
<keyword evidence="2" id="KW-1185">Reference proteome</keyword>
<organism evidence="1 2">
    <name type="scientific">Mycolicibacterium rutilum</name>
    <name type="common">Mycobacterium rutilum</name>
    <dbReference type="NCBI Taxonomy" id="370526"/>
    <lineage>
        <taxon>Bacteria</taxon>
        <taxon>Bacillati</taxon>
        <taxon>Actinomycetota</taxon>
        <taxon>Actinomycetes</taxon>
        <taxon>Mycobacteriales</taxon>
        <taxon>Mycobacteriaceae</taxon>
        <taxon>Mycolicibacterium</taxon>
    </lineage>
</organism>
<evidence type="ECO:0000313" key="1">
    <source>
        <dbReference type="EMBL" id="SEH53673.1"/>
    </source>
</evidence>
<name>A0A1H6IZH1_MYCRU</name>
<dbReference type="EMBL" id="LT629971">
    <property type="protein sequence ID" value="SEH53673.1"/>
    <property type="molecule type" value="Genomic_DNA"/>
</dbReference>
<evidence type="ECO:0000313" key="2">
    <source>
        <dbReference type="Proteomes" id="UP000182915"/>
    </source>
</evidence>
<dbReference type="Proteomes" id="UP000182915">
    <property type="component" value="Chromosome I"/>
</dbReference>
<accession>A0A1H6IZH1</accession>
<gene>
    <name evidence="1" type="ORF">SAMN04489835_1136</name>
</gene>